<evidence type="ECO:0000313" key="2">
    <source>
        <dbReference type="EMBL" id="KAG0317289.1"/>
    </source>
</evidence>
<feature type="domain" description="BTB" evidence="1">
    <location>
        <begin position="16"/>
        <end position="105"/>
    </location>
</feature>
<reference evidence="2" key="1">
    <citation type="journal article" date="2020" name="Fungal Divers.">
        <title>Resolving the Mortierellaceae phylogeny through synthesis of multi-gene phylogenetics and phylogenomics.</title>
        <authorList>
            <person name="Vandepol N."/>
            <person name="Liber J."/>
            <person name="Desiro A."/>
            <person name="Na H."/>
            <person name="Kennedy M."/>
            <person name="Barry K."/>
            <person name="Grigoriev I.V."/>
            <person name="Miller A.N."/>
            <person name="O'Donnell K."/>
            <person name="Stajich J.E."/>
            <person name="Bonito G."/>
        </authorList>
    </citation>
    <scope>NUCLEOTIDE SEQUENCE</scope>
    <source>
        <strain evidence="2">REB-010B</strain>
    </source>
</reference>
<sequence length="173" mass="19874">MGAGLSTEDSSHRLHRVGAHRAIMRQWPAFALLLQNFTRPGDDPIVHKLIGIDPEIMQLIVNFIYLGQIEGPGYTGIVDWRRLFQLAHRFQIAPLAEIAMENMCKEIRLQDALPTLFLWAYQHPDYEERLLTFALEYGKNVSASSLHASLEPYRDHPQFLRIYSRLCASHSGF</sequence>
<proteinExistence type="predicted"/>
<name>A0A9P6UR82_9FUNG</name>
<dbReference type="OrthoDB" id="2370392at2759"/>
<dbReference type="Proteomes" id="UP000738325">
    <property type="component" value="Unassembled WGS sequence"/>
</dbReference>
<dbReference type="InterPro" id="IPR000210">
    <property type="entry name" value="BTB/POZ_dom"/>
</dbReference>
<dbReference type="InterPro" id="IPR011333">
    <property type="entry name" value="SKP1/BTB/POZ_sf"/>
</dbReference>
<evidence type="ECO:0000259" key="1">
    <source>
        <dbReference type="Pfam" id="PF00651"/>
    </source>
</evidence>
<gene>
    <name evidence="2" type="ORF">BGZ99_006405</name>
</gene>
<dbReference type="AlphaFoldDB" id="A0A9P6UR82"/>
<protein>
    <recommendedName>
        <fullName evidence="1">BTB domain-containing protein</fullName>
    </recommendedName>
</protein>
<comment type="caution">
    <text evidence="2">The sequence shown here is derived from an EMBL/GenBank/DDBJ whole genome shotgun (WGS) entry which is preliminary data.</text>
</comment>
<dbReference type="Pfam" id="PF00651">
    <property type="entry name" value="BTB"/>
    <property type="match status" value="1"/>
</dbReference>
<dbReference type="CDD" id="cd18186">
    <property type="entry name" value="BTB_POZ_ZBTB_KLHL-like"/>
    <property type="match status" value="1"/>
</dbReference>
<dbReference type="EMBL" id="JAAAIP010000431">
    <property type="protein sequence ID" value="KAG0317289.1"/>
    <property type="molecule type" value="Genomic_DNA"/>
</dbReference>
<dbReference type="SUPFAM" id="SSF54695">
    <property type="entry name" value="POZ domain"/>
    <property type="match status" value="1"/>
</dbReference>
<organism evidence="2 3">
    <name type="scientific">Dissophora globulifera</name>
    <dbReference type="NCBI Taxonomy" id="979702"/>
    <lineage>
        <taxon>Eukaryota</taxon>
        <taxon>Fungi</taxon>
        <taxon>Fungi incertae sedis</taxon>
        <taxon>Mucoromycota</taxon>
        <taxon>Mortierellomycotina</taxon>
        <taxon>Mortierellomycetes</taxon>
        <taxon>Mortierellales</taxon>
        <taxon>Mortierellaceae</taxon>
        <taxon>Dissophora</taxon>
    </lineage>
</organism>
<keyword evidence="3" id="KW-1185">Reference proteome</keyword>
<evidence type="ECO:0000313" key="3">
    <source>
        <dbReference type="Proteomes" id="UP000738325"/>
    </source>
</evidence>
<dbReference type="Gene3D" id="3.30.710.10">
    <property type="entry name" value="Potassium Channel Kv1.1, Chain A"/>
    <property type="match status" value="1"/>
</dbReference>
<accession>A0A9P6UR82</accession>